<dbReference type="AlphaFoldDB" id="A0AAU8V366"/>
<dbReference type="RefSeq" id="WP_078396818.1">
    <property type="nucleotide sequence ID" value="NZ_CP016372.1"/>
</dbReference>
<keyword evidence="1" id="KW-0732">Signal</keyword>
<organism evidence="2 3">
    <name type="scientific">Elizabethkingia anophelis</name>
    <dbReference type="NCBI Taxonomy" id="1117645"/>
    <lineage>
        <taxon>Bacteria</taxon>
        <taxon>Pseudomonadati</taxon>
        <taxon>Bacteroidota</taxon>
        <taxon>Flavobacteriia</taxon>
        <taxon>Flavobacteriales</taxon>
        <taxon>Weeksellaceae</taxon>
        <taxon>Elizabethkingia</taxon>
    </lineage>
</organism>
<evidence type="ECO:0008006" key="4">
    <source>
        <dbReference type="Google" id="ProtNLM"/>
    </source>
</evidence>
<dbReference type="Proteomes" id="UP000190848">
    <property type="component" value="Chromosome"/>
</dbReference>
<gene>
    <name evidence="2" type="ORF">BBD32_18445</name>
</gene>
<feature type="signal peptide" evidence="1">
    <location>
        <begin position="1"/>
        <end position="20"/>
    </location>
</feature>
<evidence type="ECO:0000313" key="3">
    <source>
        <dbReference type="Proteomes" id="UP000190848"/>
    </source>
</evidence>
<dbReference type="KEGG" id="een:BBD30_14815"/>
<evidence type="ECO:0000313" key="2">
    <source>
        <dbReference type="EMBL" id="AQX03302.1"/>
    </source>
</evidence>
<dbReference type="NCBIfam" id="TIGR01200">
    <property type="entry name" value="GLPGLI"/>
    <property type="match status" value="1"/>
</dbReference>
<dbReference type="EMBL" id="CP016374">
    <property type="protein sequence ID" value="AQX03302.1"/>
    <property type="molecule type" value="Genomic_DNA"/>
</dbReference>
<feature type="chain" id="PRO_5043896977" description="GLPGLI family protein" evidence="1">
    <location>
        <begin position="21"/>
        <end position="266"/>
    </location>
</feature>
<sequence>MKTIFYALFFCSFIFFNAQSQRFEYEYKFVTDSMNKNDVKTEYMNLDVTPKGSVYYSYTIYERDSLLRIKFDQALLSKGLVTDKISKNYITRKSELVTHIGTDAYKIPDEYVWKWKILPDKKNIGGYKVQKAISKFGGRSWEAWFTSEIPVSDGPYKFWGLPGLIVSVSDKSGTHEINLVKVKKIPENLFLPEDKITYIVINKDKQKKLISENRKDPMKQFRTGRVDIAAPEGSNKSEVEILREIEQQEKKRISADNNWMELDLLK</sequence>
<evidence type="ECO:0000256" key="1">
    <source>
        <dbReference type="SAM" id="SignalP"/>
    </source>
</evidence>
<accession>A0AAU8V366</accession>
<proteinExistence type="predicted"/>
<dbReference type="Pfam" id="PF09697">
    <property type="entry name" value="Porph_ging"/>
    <property type="match status" value="1"/>
</dbReference>
<protein>
    <recommendedName>
        <fullName evidence="4">GLPGLI family protein</fullName>
    </recommendedName>
</protein>
<dbReference type="InterPro" id="IPR005901">
    <property type="entry name" value="GLPGLI"/>
</dbReference>
<reference evidence="2 3" key="1">
    <citation type="submission" date="2016-07" db="EMBL/GenBank/DDBJ databases">
        <title>Revisiting the taxonomy of the Elizabethkingia Genus using Whole-Genome Sequencing, Optical Mapping, and MALDI-TOF, along with proposal of three novel Elizabethkingia species: Elizabethkingia bruuniana sp. nov., Elizabethkingia ursingii sp. nov., and Elizabethkingia occulta sp. nov.</title>
        <authorList>
            <person name="Nicholson A.C."/>
        </authorList>
    </citation>
    <scope>NUCLEOTIDE SEQUENCE [LARGE SCALE GENOMIC DNA]</scope>
    <source>
        <strain evidence="2 3">F3201</strain>
    </source>
</reference>
<name>A0AAU8V366_9FLAO</name>